<dbReference type="SUPFAM" id="SSF54791">
    <property type="entry name" value="Eukaryotic type KH-domain (KH-domain type I)"/>
    <property type="match status" value="1"/>
</dbReference>
<reference evidence="2 3" key="1">
    <citation type="submission" date="2024-02" db="EMBL/GenBank/DDBJ databases">
        <authorList>
            <person name="Chen Y."/>
            <person name="Shah S."/>
            <person name="Dougan E. K."/>
            <person name="Thang M."/>
            <person name="Chan C."/>
        </authorList>
    </citation>
    <scope>NUCLEOTIDE SEQUENCE [LARGE SCALE GENOMIC DNA]</scope>
</reference>
<feature type="compositionally biased region" description="Basic and acidic residues" evidence="1">
    <location>
        <begin position="1"/>
        <end position="12"/>
    </location>
</feature>
<gene>
    <name evidence="2" type="ORF">SCF082_LOCUS690</name>
</gene>
<keyword evidence="3" id="KW-1185">Reference proteome</keyword>
<protein>
    <submittedName>
        <fullName evidence="2">Uncharacterized protein</fullName>
    </submittedName>
</protein>
<sequence>MQRDRSRSRDTRSIVTLPALVPPVPPAPPPSHVPDWLADLVPNPSGYLGGASLPQGVAKPLEVPQSLVPMLTDVLVKQISDQSGASIIVRQDTRNLGYSLVLFSGSPEATQKARDAIQKYCGLTSGPNISRTLELHTYHSSAFYAMDEAMKDFKHKIAGLPIKLMAPETLGAPFKVTIGPGQVAHVSTAEAMIRKTLREVELELHYKQRRTVPPELKHAMMCKNTKDGIDCPNKACPFCHSAEELEIASRCCFENSISVPGQVTVATTQKVPIRSAPPIITATTAVMGKSEKGAKSPKDGMSGLL</sequence>
<proteinExistence type="predicted"/>
<comment type="caution">
    <text evidence="2">The sequence shown here is derived from an EMBL/GenBank/DDBJ whole genome shotgun (WGS) entry which is preliminary data.</text>
</comment>
<dbReference type="Proteomes" id="UP001642464">
    <property type="component" value="Unassembled WGS sequence"/>
</dbReference>
<organism evidence="2 3">
    <name type="scientific">Durusdinium trenchii</name>
    <dbReference type="NCBI Taxonomy" id="1381693"/>
    <lineage>
        <taxon>Eukaryota</taxon>
        <taxon>Sar</taxon>
        <taxon>Alveolata</taxon>
        <taxon>Dinophyceae</taxon>
        <taxon>Suessiales</taxon>
        <taxon>Symbiodiniaceae</taxon>
        <taxon>Durusdinium</taxon>
    </lineage>
</organism>
<feature type="region of interest" description="Disordered" evidence="1">
    <location>
        <begin position="1"/>
        <end position="28"/>
    </location>
</feature>
<evidence type="ECO:0000313" key="3">
    <source>
        <dbReference type="Proteomes" id="UP001642464"/>
    </source>
</evidence>
<accession>A0ABP0H9Q5</accession>
<evidence type="ECO:0000256" key="1">
    <source>
        <dbReference type="SAM" id="MobiDB-lite"/>
    </source>
</evidence>
<dbReference type="CDD" id="cd00105">
    <property type="entry name" value="KH-I"/>
    <property type="match status" value="1"/>
</dbReference>
<evidence type="ECO:0000313" key="2">
    <source>
        <dbReference type="EMBL" id="CAK8986775.1"/>
    </source>
</evidence>
<dbReference type="EMBL" id="CAXAMM010000270">
    <property type="protein sequence ID" value="CAK8986775.1"/>
    <property type="molecule type" value="Genomic_DNA"/>
</dbReference>
<dbReference type="InterPro" id="IPR036612">
    <property type="entry name" value="KH_dom_type_1_sf"/>
</dbReference>
<name>A0ABP0H9Q5_9DINO</name>
<dbReference type="Gene3D" id="3.30.1370.10">
    <property type="entry name" value="K Homology domain, type 1"/>
    <property type="match status" value="1"/>
</dbReference>